<dbReference type="InterPro" id="IPR051393">
    <property type="entry name" value="ABC_transporter_permease"/>
</dbReference>
<protein>
    <submittedName>
        <fullName evidence="9">Multiple sugar transport system permease protein</fullName>
    </submittedName>
</protein>
<feature type="domain" description="ABC transmembrane type-1" evidence="8">
    <location>
        <begin position="1"/>
        <end position="145"/>
    </location>
</feature>
<feature type="transmembrane region" description="Helical" evidence="7">
    <location>
        <begin position="127"/>
        <end position="148"/>
    </location>
</feature>
<reference evidence="9 10" key="1">
    <citation type="submission" date="2019-07" db="EMBL/GenBank/DDBJ databases">
        <title>Genomic Encyclopedia of Type Strains, Phase III (KMG-III): the genomes of soil and plant-associated and newly described type strains.</title>
        <authorList>
            <person name="Whitman W."/>
        </authorList>
    </citation>
    <scope>NUCLEOTIDE SEQUENCE [LARGE SCALE GENOMIC DNA]</scope>
    <source>
        <strain evidence="9 10">BL24</strain>
    </source>
</reference>
<dbReference type="Proteomes" id="UP000323257">
    <property type="component" value="Unassembled WGS sequence"/>
</dbReference>
<dbReference type="InterPro" id="IPR000515">
    <property type="entry name" value="MetI-like"/>
</dbReference>
<name>A0A5S5CL91_9BACL</name>
<dbReference type="GO" id="GO:0005886">
    <property type="term" value="C:plasma membrane"/>
    <property type="evidence" value="ECO:0007669"/>
    <property type="project" value="UniProtKB-SubCell"/>
</dbReference>
<keyword evidence="3" id="KW-1003">Cell membrane</keyword>
<dbReference type="CDD" id="cd06261">
    <property type="entry name" value="TM_PBP2"/>
    <property type="match status" value="1"/>
</dbReference>
<comment type="caution">
    <text evidence="9">The sequence shown here is derived from an EMBL/GenBank/DDBJ whole genome shotgun (WGS) entry which is preliminary data.</text>
</comment>
<keyword evidence="10" id="KW-1185">Reference proteome</keyword>
<feature type="transmembrane region" description="Helical" evidence="7">
    <location>
        <begin position="94"/>
        <end position="115"/>
    </location>
</feature>
<sequence>MGRLRHRQPADVDRRSELRAGLDHDDRHLDVDRIQPHIYIAGLQSIPKDLYEAAAIDGAGGWTRFSRITFPLLSPTSCFLLVTGMIATFKVFDIIAVMTQGGPIGSTSLMVWYLYDTAFVNLKVGYASSIAVVLFVFVLPITFGQWIAQKRWVNY</sequence>
<keyword evidence="5 7" id="KW-1133">Transmembrane helix</keyword>
<evidence type="ECO:0000256" key="5">
    <source>
        <dbReference type="ARBA" id="ARBA00022989"/>
    </source>
</evidence>
<dbReference type="EMBL" id="VNHS01000001">
    <property type="protein sequence ID" value="TYP79723.1"/>
    <property type="molecule type" value="Genomic_DNA"/>
</dbReference>
<evidence type="ECO:0000256" key="3">
    <source>
        <dbReference type="ARBA" id="ARBA00022475"/>
    </source>
</evidence>
<dbReference type="InterPro" id="IPR035906">
    <property type="entry name" value="MetI-like_sf"/>
</dbReference>
<keyword evidence="4 7" id="KW-0812">Transmembrane</keyword>
<dbReference type="SUPFAM" id="SSF161098">
    <property type="entry name" value="MetI-like"/>
    <property type="match status" value="1"/>
</dbReference>
<dbReference type="AlphaFoldDB" id="A0A5S5CL91"/>
<evidence type="ECO:0000313" key="9">
    <source>
        <dbReference type="EMBL" id="TYP79723.1"/>
    </source>
</evidence>
<evidence type="ECO:0000256" key="7">
    <source>
        <dbReference type="RuleBase" id="RU363032"/>
    </source>
</evidence>
<evidence type="ECO:0000313" key="10">
    <source>
        <dbReference type="Proteomes" id="UP000323257"/>
    </source>
</evidence>
<accession>A0A5S5CL91</accession>
<evidence type="ECO:0000256" key="6">
    <source>
        <dbReference type="ARBA" id="ARBA00023136"/>
    </source>
</evidence>
<feature type="transmembrane region" description="Helical" evidence="7">
    <location>
        <begin position="68"/>
        <end position="88"/>
    </location>
</feature>
<comment type="subcellular location">
    <subcellularLocation>
        <location evidence="1 7">Cell membrane</location>
        <topology evidence="1 7">Multi-pass membrane protein</topology>
    </subcellularLocation>
</comment>
<evidence type="ECO:0000256" key="2">
    <source>
        <dbReference type="ARBA" id="ARBA00022448"/>
    </source>
</evidence>
<proteinExistence type="inferred from homology"/>
<dbReference type="Pfam" id="PF00528">
    <property type="entry name" value="BPD_transp_1"/>
    <property type="match status" value="1"/>
</dbReference>
<dbReference type="PANTHER" id="PTHR30193">
    <property type="entry name" value="ABC TRANSPORTER PERMEASE PROTEIN"/>
    <property type="match status" value="1"/>
</dbReference>
<comment type="similarity">
    <text evidence="7">Belongs to the binding-protein-dependent transport system permease family.</text>
</comment>
<evidence type="ECO:0000256" key="4">
    <source>
        <dbReference type="ARBA" id="ARBA00022692"/>
    </source>
</evidence>
<evidence type="ECO:0000259" key="8">
    <source>
        <dbReference type="PROSITE" id="PS50928"/>
    </source>
</evidence>
<dbReference type="GO" id="GO:0055085">
    <property type="term" value="P:transmembrane transport"/>
    <property type="evidence" value="ECO:0007669"/>
    <property type="project" value="InterPro"/>
</dbReference>
<dbReference type="PROSITE" id="PS50928">
    <property type="entry name" value="ABC_TM1"/>
    <property type="match status" value="1"/>
</dbReference>
<keyword evidence="2 7" id="KW-0813">Transport</keyword>
<keyword evidence="9" id="KW-0762">Sugar transport</keyword>
<evidence type="ECO:0000256" key="1">
    <source>
        <dbReference type="ARBA" id="ARBA00004651"/>
    </source>
</evidence>
<gene>
    <name evidence="9" type="ORF">BCM02_101844</name>
</gene>
<keyword evidence="6 7" id="KW-0472">Membrane</keyword>
<organism evidence="9 10">
    <name type="scientific">Paenibacillus methanolicus</name>
    <dbReference type="NCBI Taxonomy" id="582686"/>
    <lineage>
        <taxon>Bacteria</taxon>
        <taxon>Bacillati</taxon>
        <taxon>Bacillota</taxon>
        <taxon>Bacilli</taxon>
        <taxon>Bacillales</taxon>
        <taxon>Paenibacillaceae</taxon>
        <taxon>Paenibacillus</taxon>
    </lineage>
</organism>
<dbReference type="PANTHER" id="PTHR30193:SF37">
    <property type="entry name" value="INNER MEMBRANE ABC TRANSPORTER PERMEASE PROTEIN YCJO"/>
    <property type="match status" value="1"/>
</dbReference>
<dbReference type="Gene3D" id="1.10.3720.10">
    <property type="entry name" value="MetI-like"/>
    <property type="match status" value="1"/>
</dbReference>